<dbReference type="Gene3D" id="1.10.10.10">
    <property type="entry name" value="Winged helix-like DNA-binding domain superfamily/Winged helix DNA-binding domain"/>
    <property type="match status" value="1"/>
</dbReference>
<dbReference type="Proteomes" id="UP000192907">
    <property type="component" value="Unassembled WGS sequence"/>
</dbReference>
<evidence type="ECO:0000313" key="5">
    <source>
        <dbReference type="Proteomes" id="UP000192907"/>
    </source>
</evidence>
<dbReference type="PANTHER" id="PTHR38465">
    <property type="entry name" value="HTH-TYPE TRANSCRIPTIONAL REGULATOR MJ1563-RELATED"/>
    <property type="match status" value="1"/>
</dbReference>
<accession>A0A1Y6B5M5</accession>
<dbReference type="SUPFAM" id="SSF46785">
    <property type="entry name" value="Winged helix' DNA-binding domain"/>
    <property type="match status" value="1"/>
</dbReference>
<dbReference type="OrthoDB" id="5514564at2"/>
<gene>
    <name evidence="4" type="ORF">SAMN06296036_10235</name>
</gene>
<reference evidence="5" key="1">
    <citation type="submission" date="2017-04" db="EMBL/GenBank/DDBJ databases">
        <authorList>
            <person name="Varghese N."/>
            <person name="Submissions S."/>
        </authorList>
    </citation>
    <scope>NUCLEOTIDE SEQUENCE [LARGE SCALE GENOMIC DNA]</scope>
    <source>
        <strain evidence="5">RKEM611</strain>
    </source>
</reference>
<dbReference type="InterPro" id="IPR052362">
    <property type="entry name" value="HTH-GbsR_regulator"/>
</dbReference>
<keyword evidence="5" id="KW-1185">Reference proteome</keyword>
<evidence type="ECO:0000256" key="3">
    <source>
        <dbReference type="ARBA" id="ARBA00023163"/>
    </source>
</evidence>
<name>A0A1Y6B5M5_9BACT</name>
<dbReference type="GO" id="GO:0003677">
    <property type="term" value="F:DNA binding"/>
    <property type="evidence" value="ECO:0007669"/>
    <property type="project" value="UniProtKB-KW"/>
</dbReference>
<keyword evidence="3" id="KW-0804">Transcription</keyword>
<keyword evidence="2 4" id="KW-0238">DNA-binding</keyword>
<dbReference type="PANTHER" id="PTHR38465:SF1">
    <property type="entry name" value="HTH-TYPE TRANSCRIPTIONAL REGULATOR MJ1563-RELATED"/>
    <property type="match status" value="1"/>
</dbReference>
<evidence type="ECO:0000313" key="4">
    <source>
        <dbReference type="EMBL" id="SME93517.1"/>
    </source>
</evidence>
<sequence>MDAKQIKITPELEDLSNQIGEFMEYWGFKKVHGQIWCHLFLSSTPLDASELMSRLAISKALVSISLKELLKYGVIFEVGKSPRGTRCYKATEDIMTPILETLRRREQRMISRVMGAHSLLSRLDSSDFEEMGIERKRLDYLGQVIRLADLSLENIIKKKWVGIADLLLMRHRLRGKSQNASSEHSSS</sequence>
<dbReference type="AlphaFoldDB" id="A0A1Y6B5M5"/>
<organism evidence="4 5">
    <name type="scientific">Pseudobacteriovorax antillogorgiicola</name>
    <dbReference type="NCBI Taxonomy" id="1513793"/>
    <lineage>
        <taxon>Bacteria</taxon>
        <taxon>Pseudomonadati</taxon>
        <taxon>Bdellovibrionota</taxon>
        <taxon>Oligoflexia</taxon>
        <taxon>Oligoflexales</taxon>
        <taxon>Pseudobacteriovoracaceae</taxon>
        <taxon>Pseudobacteriovorax</taxon>
    </lineage>
</organism>
<proteinExistence type="predicted"/>
<evidence type="ECO:0000256" key="2">
    <source>
        <dbReference type="ARBA" id="ARBA00023125"/>
    </source>
</evidence>
<evidence type="ECO:0000256" key="1">
    <source>
        <dbReference type="ARBA" id="ARBA00023015"/>
    </source>
</evidence>
<dbReference type="RefSeq" id="WP_132315677.1">
    <property type="nucleotide sequence ID" value="NZ_FWZT01000002.1"/>
</dbReference>
<dbReference type="EMBL" id="FWZT01000002">
    <property type="protein sequence ID" value="SME93517.1"/>
    <property type="molecule type" value="Genomic_DNA"/>
</dbReference>
<dbReference type="InterPro" id="IPR036388">
    <property type="entry name" value="WH-like_DNA-bd_sf"/>
</dbReference>
<protein>
    <submittedName>
        <fullName evidence="4">Winged helix DNA-binding domain-containing protein</fullName>
    </submittedName>
</protein>
<dbReference type="STRING" id="1513793.SAMN06296036_10235"/>
<keyword evidence="1" id="KW-0805">Transcription regulation</keyword>
<dbReference type="InterPro" id="IPR036390">
    <property type="entry name" value="WH_DNA-bd_sf"/>
</dbReference>